<evidence type="ECO:0000313" key="14">
    <source>
        <dbReference type="Proteomes" id="UP000587702"/>
    </source>
</evidence>
<evidence type="ECO:0000313" key="4">
    <source>
        <dbReference type="EMBL" id="NWJ83867.1"/>
    </source>
</evidence>
<evidence type="ECO:0008006" key="15">
    <source>
        <dbReference type="Google" id="ProtNLM"/>
    </source>
</evidence>
<dbReference type="Proteomes" id="UP000520052">
    <property type="component" value="Unassembled WGS sequence"/>
</dbReference>
<evidence type="ECO:0000313" key="12">
    <source>
        <dbReference type="Proteomes" id="UP000563820"/>
    </source>
</evidence>
<evidence type="ECO:0000313" key="3">
    <source>
        <dbReference type="EMBL" id="NWJ56864.1"/>
    </source>
</evidence>
<dbReference type="Proteomes" id="UP000547822">
    <property type="component" value="Unassembled WGS sequence"/>
</dbReference>
<dbReference type="Proteomes" id="UP000587702">
    <property type="component" value="Unassembled WGS sequence"/>
</dbReference>
<dbReference type="EMBL" id="JACATJ010000001">
    <property type="protein sequence ID" value="NWK08428.1"/>
    <property type="molecule type" value="Genomic_DNA"/>
</dbReference>
<evidence type="ECO:0000313" key="6">
    <source>
        <dbReference type="EMBL" id="NWK08428.1"/>
    </source>
</evidence>
<evidence type="ECO:0000313" key="9">
    <source>
        <dbReference type="Proteomes" id="UP000535457"/>
    </source>
</evidence>
<dbReference type="Proteomes" id="UP000549797">
    <property type="component" value="Unassembled WGS sequence"/>
</dbReference>
<organism evidence="4 8">
    <name type="scientific">Marine Group I thaumarchaeote</name>
    <dbReference type="NCBI Taxonomy" id="2511932"/>
    <lineage>
        <taxon>Archaea</taxon>
        <taxon>Nitrososphaerota</taxon>
        <taxon>Marine Group I</taxon>
    </lineage>
</organism>
<reference evidence="4" key="2">
    <citation type="submission" date="2020-06" db="EMBL/GenBank/DDBJ databases">
        <authorList>
            <person name="Wang Y."/>
        </authorList>
    </citation>
    <scope>NUCLEOTIDE SEQUENCE</scope>
    <source>
        <strain evidence="6">D1a</strain>
        <strain evidence="1">L14</strain>
        <strain evidence="3">L15a</strain>
        <strain evidence="7">L19a</strain>
        <strain evidence="2">T1L11</strain>
        <strain evidence="5">T1L9</strain>
        <strain evidence="4">T3L1</strain>
    </source>
</reference>
<dbReference type="EMBL" id="JACATD010000001">
    <property type="protein sequence ID" value="NWK00405.1"/>
    <property type="molecule type" value="Genomic_DNA"/>
</dbReference>
<dbReference type="EMBL" id="JACATI010000001">
    <property type="protein sequence ID" value="NWJ19567.1"/>
    <property type="molecule type" value="Genomic_DNA"/>
</dbReference>
<sequence length="121" mass="13965">MDFDKLCKNILELDSKIRFAGVVNTKGVLINNLEQKGIKQYLSPDELKMSIHYSMWEWEKSQNLSHELGFERSSVLEYDKVTLISVPIDNSNLLVASIEPNEDFFKMIIKIKSLIQTATKK</sequence>
<evidence type="ECO:0000313" key="10">
    <source>
        <dbReference type="Proteomes" id="UP000547822"/>
    </source>
</evidence>
<dbReference type="EMBL" id="JACATC010000004">
    <property type="protein sequence ID" value="NWJ83867.1"/>
    <property type="molecule type" value="Genomic_DNA"/>
</dbReference>
<evidence type="ECO:0000313" key="5">
    <source>
        <dbReference type="EMBL" id="NWK00405.1"/>
    </source>
</evidence>
<evidence type="ECO:0000313" key="8">
    <source>
        <dbReference type="Proteomes" id="UP000520052"/>
    </source>
</evidence>
<dbReference type="Proteomes" id="UP000563820">
    <property type="component" value="Unassembled WGS sequence"/>
</dbReference>
<gene>
    <name evidence="5" type="ORF">HX840_00575</name>
    <name evidence="2" type="ORF">HX848_03635</name>
    <name evidence="6" type="ORF">HX852_01310</name>
    <name evidence="7" type="ORF">HX853_01530</name>
    <name evidence="4" type="ORF">HX854_03950</name>
    <name evidence="3" type="ORF">HX858_03780</name>
    <name evidence="1" type="ORF">HX860_00555</name>
</gene>
<accession>A0A7K4N7S4</accession>
<comment type="caution">
    <text evidence="4">The sequence shown here is derived from an EMBL/GenBank/DDBJ whole genome shotgun (WGS) entry which is preliminary data.</text>
</comment>
<proteinExistence type="predicted"/>
<dbReference type="EMBL" id="JACATE010000004">
    <property type="protein sequence ID" value="NWJ28468.1"/>
    <property type="molecule type" value="Genomic_DNA"/>
</dbReference>
<evidence type="ECO:0000313" key="1">
    <source>
        <dbReference type="EMBL" id="NWJ19567.1"/>
    </source>
</evidence>
<dbReference type="Proteomes" id="UP000575480">
    <property type="component" value="Unassembled WGS sequence"/>
</dbReference>
<dbReference type="AlphaFoldDB" id="A0A7K4N7S4"/>
<protein>
    <recommendedName>
        <fullName evidence="15">Roadblock/LC7 domain-containing protein</fullName>
    </recommendedName>
</protein>
<evidence type="ECO:0000313" key="13">
    <source>
        <dbReference type="Proteomes" id="UP000575480"/>
    </source>
</evidence>
<reference evidence="8 9" key="1">
    <citation type="journal article" date="2019" name="Environ. Microbiol.">
        <title>Genomics insights into ecotype formation of ammonia-oxidizing archaea in the deep ocean.</title>
        <authorList>
            <person name="Wang Y."/>
            <person name="Huang J.M."/>
            <person name="Cui G.J."/>
            <person name="Nunoura T."/>
            <person name="Takaki Y."/>
            <person name="Li W.L."/>
            <person name="Li J."/>
            <person name="Gao Z.M."/>
            <person name="Takai K."/>
            <person name="Zhang A.Q."/>
            <person name="Stepanauskas R."/>
        </authorList>
    </citation>
    <scope>NUCLEOTIDE SEQUENCE [LARGE SCALE GENOMIC DNA]</scope>
    <source>
        <strain evidence="6 11">D1a</strain>
        <strain evidence="1 14">L14</strain>
        <strain evidence="3 13">L15a</strain>
        <strain evidence="7 9">L19a</strain>
        <strain evidence="2 12">T1L11</strain>
        <strain evidence="5 10">T1L9</strain>
        <strain evidence="4 8">T3L1</strain>
    </source>
</reference>
<evidence type="ECO:0000313" key="7">
    <source>
        <dbReference type="EMBL" id="NWK13310.1"/>
    </source>
</evidence>
<evidence type="ECO:0000313" key="11">
    <source>
        <dbReference type="Proteomes" id="UP000549797"/>
    </source>
</evidence>
<dbReference type="Proteomes" id="UP000535457">
    <property type="component" value="Unassembled WGS sequence"/>
</dbReference>
<name>A0A7K4N7S4_9ARCH</name>
<evidence type="ECO:0000313" key="2">
    <source>
        <dbReference type="EMBL" id="NWJ28468.1"/>
    </source>
</evidence>
<dbReference type="EMBL" id="JACATH010000002">
    <property type="protein sequence ID" value="NWJ56864.1"/>
    <property type="molecule type" value="Genomic_DNA"/>
</dbReference>
<dbReference type="EMBL" id="JACATG010000001">
    <property type="protein sequence ID" value="NWK13310.1"/>
    <property type="molecule type" value="Genomic_DNA"/>
</dbReference>